<feature type="domain" description="DUF4277" evidence="1">
    <location>
        <begin position="9"/>
        <end position="72"/>
    </location>
</feature>
<sequence length="72" mass="7909">MASPRHYSSQVLNHLGLVAGMYDELGLGELIDQVLVQDEDSRNVSLGQAVKAMVLNGLGFTQRALYLTPLFF</sequence>
<reference evidence="2 3" key="2">
    <citation type="submission" date="2020-02" db="EMBL/GenBank/DDBJ databases">
        <title>Genome sequences of Thiorhodococcus mannitoliphagus and Thiorhodococcus minor, purple sulfur photosynthetic bacteria in the gammaproteobacterial family, Chromatiaceae.</title>
        <authorList>
            <person name="Aviles F.A."/>
            <person name="Meyer T.E."/>
            <person name="Kyndt J.A."/>
        </authorList>
    </citation>
    <scope>NUCLEOTIDE SEQUENCE [LARGE SCALE GENOMIC DNA]</scope>
    <source>
        <strain evidence="2 3">DSM 18266</strain>
    </source>
</reference>
<reference evidence="3" key="1">
    <citation type="journal article" date="2020" name="Microbiol. Resour. Announc.">
        <title>Draft Genome Sequences of Thiorhodococcus mannitoliphagus and Thiorhodococcus minor, Purple Sulfur Photosynthetic Bacteria in the Gammaproteobacterial Family Chromatiaceae.</title>
        <authorList>
            <person name="Aviles F.A."/>
            <person name="Meyer T.E."/>
            <person name="Kyndt J.A."/>
        </authorList>
    </citation>
    <scope>NUCLEOTIDE SEQUENCE [LARGE SCALE GENOMIC DNA]</scope>
    <source>
        <strain evidence="3">DSM 18266</strain>
    </source>
</reference>
<dbReference type="InterPro" id="IPR025457">
    <property type="entry name" value="DUF4277"/>
</dbReference>
<dbReference type="AlphaFoldDB" id="A0A6P1DYY2"/>
<comment type="caution">
    <text evidence="2">The sequence shown here is derived from an EMBL/GenBank/DDBJ whole genome shotgun (WGS) entry which is preliminary data.</text>
</comment>
<protein>
    <submittedName>
        <fullName evidence="2">DUF4277 domain-containing protein</fullName>
    </submittedName>
</protein>
<evidence type="ECO:0000313" key="3">
    <source>
        <dbReference type="Proteomes" id="UP000471640"/>
    </source>
</evidence>
<name>A0A6P1DYY2_9GAMM</name>
<dbReference type="Pfam" id="PF14104">
    <property type="entry name" value="DUF4277"/>
    <property type="match status" value="1"/>
</dbReference>
<keyword evidence="3" id="KW-1185">Reference proteome</keyword>
<evidence type="ECO:0000313" key="2">
    <source>
        <dbReference type="EMBL" id="NEX23438.1"/>
    </source>
</evidence>
<feature type="non-terminal residue" evidence="2">
    <location>
        <position position="72"/>
    </location>
</feature>
<accession>A0A6P1DYY2</accession>
<dbReference type="Proteomes" id="UP000471640">
    <property type="component" value="Unassembled WGS sequence"/>
</dbReference>
<proteinExistence type="predicted"/>
<organism evidence="2 3">
    <name type="scientific">Thiorhodococcus mannitoliphagus</name>
    <dbReference type="NCBI Taxonomy" id="329406"/>
    <lineage>
        <taxon>Bacteria</taxon>
        <taxon>Pseudomonadati</taxon>
        <taxon>Pseudomonadota</taxon>
        <taxon>Gammaproteobacteria</taxon>
        <taxon>Chromatiales</taxon>
        <taxon>Chromatiaceae</taxon>
        <taxon>Thiorhodococcus</taxon>
    </lineage>
</organism>
<evidence type="ECO:0000259" key="1">
    <source>
        <dbReference type="Pfam" id="PF14104"/>
    </source>
</evidence>
<dbReference type="EMBL" id="JAAIJR010000204">
    <property type="protein sequence ID" value="NEX23438.1"/>
    <property type="molecule type" value="Genomic_DNA"/>
</dbReference>
<gene>
    <name evidence="2" type="ORF">G3480_24620</name>
</gene>